<dbReference type="InterPro" id="IPR029058">
    <property type="entry name" value="AB_hydrolase_fold"/>
</dbReference>
<reference evidence="6" key="1">
    <citation type="submission" date="2022-11" db="EMBL/GenBank/DDBJ databases">
        <authorList>
            <person name="Petersen C."/>
        </authorList>
    </citation>
    <scope>NUCLEOTIDE SEQUENCE</scope>
    <source>
        <strain evidence="6">IBT 30069</strain>
    </source>
</reference>
<sequence>MAPLLSFAALLLSLLPAATDALCTNTTVVSLPPPEGPYVSSITVQTLTDRSRLNPFNVSDARSPYRQLVVSYYEPYQKESCALIGDIDYMTAGVAEFFNAANLPLPDMTTFSQMKLSGVCLEPHGQVADAPLLLFSGGFWTSRQEYGALVQRISSWGYRVVLIDHPYDASVVQFPEGDIVYSYYASDIPTDAISQFVQDIRVKDIPFVAKTFGQPGEKIGFYGHSLGASCETAVLQNDTTDTFIAALNLDGKLVGNTGDLGLGVAGSPARSYMFIGHDNHTVPSEPSWVALWNTTAQLTPDDARVAVDIPGTIHNSFNDLPLVIETAGVRSINESYFTTLIGTKNGLREVQDISAYAREFFDWTMKGNATHPLLDGPNPEFPDVVYGQKAGF</sequence>
<proteinExistence type="predicted"/>
<dbReference type="Gene3D" id="3.40.50.1820">
    <property type="entry name" value="alpha/beta hydrolase"/>
    <property type="match status" value="1"/>
</dbReference>
<gene>
    <name evidence="6" type="ORF">N7456_001396</name>
</gene>
<dbReference type="AlphaFoldDB" id="A0A9W9KP93"/>
<dbReference type="Proteomes" id="UP001149165">
    <property type="component" value="Unassembled WGS sequence"/>
</dbReference>
<dbReference type="GO" id="GO:0017000">
    <property type="term" value="P:antibiotic biosynthetic process"/>
    <property type="evidence" value="ECO:0007669"/>
    <property type="project" value="UniProtKB-ARBA"/>
</dbReference>
<keyword evidence="3" id="KW-0442">Lipid degradation</keyword>
<dbReference type="PANTHER" id="PTHR10272">
    <property type="entry name" value="PLATELET-ACTIVATING FACTOR ACETYLHYDROLASE"/>
    <property type="match status" value="1"/>
</dbReference>
<dbReference type="SUPFAM" id="SSF53474">
    <property type="entry name" value="alpha/beta-Hydrolases"/>
    <property type="match status" value="1"/>
</dbReference>
<evidence type="ECO:0000256" key="5">
    <source>
        <dbReference type="SAM" id="SignalP"/>
    </source>
</evidence>
<feature type="chain" id="PRO_5040896202" description="1-alkyl-2-acetylglycerophosphocholine esterase" evidence="5">
    <location>
        <begin position="22"/>
        <end position="392"/>
    </location>
</feature>
<dbReference type="PANTHER" id="PTHR10272:SF14">
    <property type="entry name" value="PAF ACETYLHYDROLASE FAMILY PROTEIN"/>
    <property type="match status" value="1"/>
</dbReference>
<accession>A0A9W9KP93</accession>
<keyword evidence="5" id="KW-0732">Signal</keyword>
<name>A0A9W9KP93_9EURO</name>
<evidence type="ECO:0000256" key="2">
    <source>
        <dbReference type="ARBA" id="ARBA00022801"/>
    </source>
</evidence>
<dbReference type="GO" id="GO:0016042">
    <property type="term" value="P:lipid catabolic process"/>
    <property type="evidence" value="ECO:0007669"/>
    <property type="project" value="UniProtKB-KW"/>
</dbReference>
<dbReference type="EMBL" id="JAPQKH010000002">
    <property type="protein sequence ID" value="KAJ5112862.1"/>
    <property type="molecule type" value="Genomic_DNA"/>
</dbReference>
<reference evidence="6" key="2">
    <citation type="journal article" date="2023" name="IMA Fungus">
        <title>Comparative genomic study of the Penicillium genus elucidates a diverse pangenome and 15 lateral gene transfer events.</title>
        <authorList>
            <person name="Petersen C."/>
            <person name="Sorensen T."/>
            <person name="Nielsen M.R."/>
            <person name="Sondergaard T.E."/>
            <person name="Sorensen J.L."/>
            <person name="Fitzpatrick D.A."/>
            <person name="Frisvad J.C."/>
            <person name="Nielsen K.L."/>
        </authorList>
    </citation>
    <scope>NUCLEOTIDE SEQUENCE</scope>
    <source>
        <strain evidence="6">IBT 30069</strain>
    </source>
</reference>
<keyword evidence="2" id="KW-0378">Hydrolase</keyword>
<evidence type="ECO:0000313" key="7">
    <source>
        <dbReference type="Proteomes" id="UP001149165"/>
    </source>
</evidence>
<organism evidence="6 7">
    <name type="scientific">Penicillium angulare</name>
    <dbReference type="NCBI Taxonomy" id="116970"/>
    <lineage>
        <taxon>Eukaryota</taxon>
        <taxon>Fungi</taxon>
        <taxon>Dikarya</taxon>
        <taxon>Ascomycota</taxon>
        <taxon>Pezizomycotina</taxon>
        <taxon>Eurotiomycetes</taxon>
        <taxon>Eurotiomycetidae</taxon>
        <taxon>Eurotiales</taxon>
        <taxon>Aspergillaceae</taxon>
        <taxon>Penicillium</taxon>
    </lineage>
</organism>
<dbReference type="OrthoDB" id="2363873at2759"/>
<keyword evidence="7" id="KW-1185">Reference proteome</keyword>
<comment type="caution">
    <text evidence="6">The sequence shown here is derived from an EMBL/GenBank/DDBJ whole genome shotgun (WGS) entry which is preliminary data.</text>
</comment>
<protein>
    <recommendedName>
        <fullName evidence="1">1-alkyl-2-acetylglycerophosphocholine esterase</fullName>
        <ecNumber evidence="1">3.1.1.47</ecNumber>
    </recommendedName>
</protein>
<keyword evidence="4" id="KW-0443">Lipid metabolism</keyword>
<dbReference type="GO" id="GO:0072330">
    <property type="term" value="P:monocarboxylic acid biosynthetic process"/>
    <property type="evidence" value="ECO:0007669"/>
    <property type="project" value="UniProtKB-ARBA"/>
</dbReference>
<evidence type="ECO:0000256" key="4">
    <source>
        <dbReference type="ARBA" id="ARBA00023098"/>
    </source>
</evidence>
<evidence type="ECO:0000256" key="3">
    <source>
        <dbReference type="ARBA" id="ARBA00022963"/>
    </source>
</evidence>
<feature type="signal peptide" evidence="5">
    <location>
        <begin position="1"/>
        <end position="21"/>
    </location>
</feature>
<dbReference type="EC" id="3.1.1.47" evidence="1"/>
<evidence type="ECO:0000256" key="1">
    <source>
        <dbReference type="ARBA" id="ARBA00013201"/>
    </source>
</evidence>
<evidence type="ECO:0000313" key="6">
    <source>
        <dbReference type="EMBL" id="KAJ5112862.1"/>
    </source>
</evidence>
<dbReference type="GO" id="GO:0003847">
    <property type="term" value="F:1-alkyl-2-acetylglycerophosphocholine esterase activity"/>
    <property type="evidence" value="ECO:0007669"/>
    <property type="project" value="UniProtKB-EC"/>
</dbReference>